<dbReference type="Pfam" id="PF18642">
    <property type="entry name" value="IMPa_helical"/>
    <property type="match status" value="1"/>
</dbReference>
<dbReference type="Pfam" id="PF18650">
    <property type="entry name" value="IMPa_N_2"/>
    <property type="match status" value="1"/>
</dbReference>
<proteinExistence type="predicted"/>
<evidence type="ECO:0008006" key="5">
    <source>
        <dbReference type="Google" id="ProtNLM"/>
    </source>
</evidence>
<evidence type="ECO:0000259" key="3">
    <source>
        <dbReference type="PROSITE" id="PS51723"/>
    </source>
</evidence>
<organism evidence="4">
    <name type="scientific">uncultured Thiotrichaceae bacterium</name>
    <dbReference type="NCBI Taxonomy" id="298394"/>
    <lineage>
        <taxon>Bacteria</taxon>
        <taxon>Pseudomonadati</taxon>
        <taxon>Pseudomonadota</taxon>
        <taxon>Gammaproteobacteria</taxon>
        <taxon>Thiotrichales</taxon>
        <taxon>Thiotrichaceae</taxon>
        <taxon>environmental samples</taxon>
    </lineage>
</organism>
<feature type="signal peptide" evidence="1">
    <location>
        <begin position="1"/>
        <end position="22"/>
    </location>
</feature>
<dbReference type="Gene3D" id="1.10.390.30">
    <property type="entry name" value="Peptidase M60, enhancin-like domain 3"/>
    <property type="match status" value="1"/>
</dbReference>
<dbReference type="EMBL" id="CACVAT010000164">
    <property type="protein sequence ID" value="CAA6811118.1"/>
    <property type="molecule type" value="Genomic_DNA"/>
</dbReference>
<dbReference type="NCBIfam" id="NF038322">
    <property type="entry name" value="ImpA_fam_HExGH"/>
    <property type="match status" value="1"/>
</dbReference>
<dbReference type="InterPro" id="IPR041549">
    <property type="entry name" value="IMPa_helical"/>
</dbReference>
<name>A0A6S6SLJ6_9GAMM</name>
<dbReference type="InterPro" id="IPR040711">
    <property type="entry name" value="IMPa_N_2"/>
</dbReference>
<gene>
    <name evidence="4" type="ORF">HELGO_WM33244</name>
</gene>
<reference evidence="4" key="1">
    <citation type="submission" date="2020-01" db="EMBL/GenBank/DDBJ databases">
        <authorList>
            <person name="Meier V. D."/>
            <person name="Meier V D."/>
        </authorList>
    </citation>
    <scope>NUCLEOTIDE SEQUENCE</scope>
    <source>
        <strain evidence="4">HLG_WM_MAG_09</strain>
    </source>
</reference>
<dbReference type="InterPro" id="IPR031161">
    <property type="entry name" value="Peptidase_M60_dom"/>
</dbReference>
<dbReference type="InterPro" id="IPR000591">
    <property type="entry name" value="DEP_dom"/>
</dbReference>
<dbReference type="PROSITE" id="PS50186">
    <property type="entry name" value="DEP"/>
    <property type="match status" value="1"/>
</dbReference>
<feature type="chain" id="PRO_5028279938" description="Peptidase M60 domain-containing protein" evidence="1">
    <location>
        <begin position="23"/>
        <end position="1167"/>
    </location>
</feature>
<protein>
    <recommendedName>
        <fullName evidence="5">Peptidase M60 domain-containing protein</fullName>
    </recommendedName>
</protein>
<dbReference type="SMART" id="SM01276">
    <property type="entry name" value="M60-like"/>
    <property type="match status" value="1"/>
</dbReference>
<dbReference type="PROSITE" id="PS51723">
    <property type="entry name" value="PEPTIDASE_M60"/>
    <property type="match status" value="1"/>
</dbReference>
<dbReference type="GO" id="GO:0035556">
    <property type="term" value="P:intracellular signal transduction"/>
    <property type="evidence" value="ECO:0007669"/>
    <property type="project" value="InterPro"/>
</dbReference>
<evidence type="ECO:0000256" key="1">
    <source>
        <dbReference type="SAM" id="SignalP"/>
    </source>
</evidence>
<dbReference type="AlphaFoldDB" id="A0A6S6SLJ6"/>
<accession>A0A6S6SLJ6</accession>
<dbReference type="InterPro" id="IPR042279">
    <property type="entry name" value="Pep_M60_3"/>
</dbReference>
<evidence type="ECO:0000313" key="4">
    <source>
        <dbReference type="EMBL" id="CAA6811118.1"/>
    </source>
</evidence>
<feature type="domain" description="DEP" evidence="2">
    <location>
        <begin position="82"/>
        <end position="140"/>
    </location>
</feature>
<sequence>MPIYRVLFATLLLASLSQSVFAEISIQAKAILQGAYDPGNSLMRDDLRNKSLLPTEQPYGNPPFNYAGNETLTAELLDSDGGTAIVDWVLLDIYVAGNTNEPAARKAALLQRNGLIVDSQTGSTQLTFPDIKADVYQVAVRHRNHLTTLSQAIELSQATTSLDFTQTETSDTTRYVSQNKAMLWAGNTDTNNQIVASGPDNDSNTLFTRVLTDSENASQIANFTLRGYDATDLNMDGSTLFAGPGNDINLLQANVLLHPGNTATSLNYIVTTASESTIGITPPEAVEQALASGSVKKVSSAELLDATLETITDNQNLLFDAKTQLFNLNTDGAARNDGSSLTNIDWNPTHDATMLLSTYGMNTPVLVTNSAADGYTTYEKEIGIIGEDTSRYMVLGGNPMRNYRRDDTSLNEQMHQFLENSLSWLTTRNDLKSTPSNVVIAHMNDSYYFPDERAVREWLDQRYPGQVSYNAADTCDDIALAACLDIAPDLLIISQHMHDESDTDTIADTVKVAMSQGIPVLYMHLDGGITELGRTLFSQFNVSYQWDNYWKKLKLSAFDPTQSIQAVPAEISQIQTMLNHFDAEDYAFDWDSCDGENCSEITGLETEFQQGADAVRSMMTALDTAKLNIFEEKGFRLQKLLALLGDSYRQQTSFPMDKIQTSDTDLLKAYFADHAVYNYRSINPVQTDMGNFSRSDFSHITPVSKTIELESKVSFRSAGVYALPGETVRVTRLDNSDVGVKIFVNTQRSGSTHQWAENGYSRPKFLKSPQMAIKSGGSINFTSPYGGPLQVAFDANDLAVELHFENIGEHAHWASSTDDSDFTDKLTAGDYDWAELVTPGFEVHSTLDKMRESVTNWESPANLAEKTMRHLHNLPHVLAGFQGPGISVVSEVHDFAAQHGLTIETLEKVKHMNADQATCGYGCSGNPYDAYWAFSPTGHGDIHELGHGLEKSRFRFSGWEGHSTTNPYSYYSKSQYYKETGHEPDCQNLPFESVFNTLKNSINEDDPTGYLQSYLWQFSNWSQQVTMTIQMMMAAQHQEALIDGWLLLARLHILEREFNGAKANETNWEAMKGGLGFSTYTLAEAKALTNNDWMMVSVSHATGLDYRNYIRLWGQDFSAKAEAQVADFAYPPAERRFFVSSPDGYCKGEGFDGTNVLIDGTQDWPLD</sequence>
<keyword evidence="1" id="KW-0732">Signal</keyword>
<evidence type="ECO:0000259" key="2">
    <source>
        <dbReference type="PROSITE" id="PS50186"/>
    </source>
</evidence>
<feature type="domain" description="Peptidase M60" evidence="3">
    <location>
        <begin position="713"/>
        <end position="1036"/>
    </location>
</feature>